<evidence type="ECO:0000256" key="1">
    <source>
        <dbReference type="SAM" id="SignalP"/>
    </source>
</evidence>
<dbReference type="PANTHER" id="PTHR30535">
    <property type="entry name" value="VITAMIN B12-BINDING PROTEIN"/>
    <property type="match status" value="1"/>
</dbReference>
<dbReference type="InterPro" id="IPR002491">
    <property type="entry name" value="ABC_transptr_periplasmic_BD"/>
</dbReference>
<reference evidence="3 4" key="1">
    <citation type="submission" date="2024-06" db="EMBL/GenBank/DDBJ databases">
        <title>Genomic Encyclopedia of Type Strains, Phase V (KMG-V): Genome sequencing to study the core and pangenomes of soil and plant-associated prokaryotes.</title>
        <authorList>
            <person name="Whitman W."/>
        </authorList>
    </citation>
    <scope>NUCLEOTIDE SEQUENCE [LARGE SCALE GENOMIC DNA]</scope>
    <source>
        <strain evidence="3 4">NE40</strain>
    </source>
</reference>
<protein>
    <submittedName>
        <fullName evidence="3">Iron complex transport system substrate-binding protein</fullName>
    </submittedName>
</protein>
<name>A0ABV2SHS7_9GAMM</name>
<dbReference type="EMBL" id="JBEWTB010000002">
    <property type="protein sequence ID" value="MET4756919.1"/>
    <property type="molecule type" value="Genomic_DNA"/>
</dbReference>
<keyword evidence="1" id="KW-0732">Signal</keyword>
<comment type="caution">
    <text evidence="3">The sequence shown here is derived from an EMBL/GenBank/DDBJ whole genome shotgun (WGS) entry which is preliminary data.</text>
</comment>
<dbReference type="InterPro" id="IPR050902">
    <property type="entry name" value="ABC_Transporter_SBP"/>
</dbReference>
<gene>
    <name evidence="3" type="ORF">V5J35_002111</name>
</gene>
<sequence>MKALKRITMIMIAALFSTAAQAKETSPPRIISAGNGITEIIYALGAGDQLIAVDSTSVYPAEVHRLPKLGYHKQLSAEGILAMNPSILVGTDDMGPPATIEQLKGAGLTISALPLQNNADNIQLRIESLAKLLDREQEGKRLWKSVSESLSEARAIAGEQKKPKVLFMLAMGGRTPSVSGSDTSAHALIELAGGVNPAAEQFSSYKPLSNEALLMLAPDVVVFSDQGKGTTPQQLIDMQPILKQTPAGKSGRLIAIDPGMLLGGLGPRTGELAVELAKAFFTSES</sequence>
<organism evidence="3 4">
    <name type="scientific">Endozoicomonas lisbonensis</name>
    <dbReference type="NCBI Taxonomy" id="3120522"/>
    <lineage>
        <taxon>Bacteria</taxon>
        <taxon>Pseudomonadati</taxon>
        <taxon>Pseudomonadota</taxon>
        <taxon>Gammaproteobacteria</taxon>
        <taxon>Oceanospirillales</taxon>
        <taxon>Endozoicomonadaceae</taxon>
        <taxon>Endozoicomonas</taxon>
    </lineage>
</organism>
<feature type="chain" id="PRO_5047537041" evidence="1">
    <location>
        <begin position="23"/>
        <end position="285"/>
    </location>
</feature>
<dbReference type="PANTHER" id="PTHR30535:SF4">
    <property type="entry name" value="HEMIN-BINDING PERIPLASMIC PROTEIN HMUT"/>
    <property type="match status" value="1"/>
</dbReference>
<dbReference type="Proteomes" id="UP001549366">
    <property type="component" value="Unassembled WGS sequence"/>
</dbReference>
<evidence type="ECO:0000259" key="2">
    <source>
        <dbReference type="PROSITE" id="PS50983"/>
    </source>
</evidence>
<accession>A0ABV2SHS7</accession>
<dbReference type="Gene3D" id="3.40.50.1980">
    <property type="entry name" value="Nitrogenase molybdenum iron protein domain"/>
    <property type="match status" value="2"/>
</dbReference>
<keyword evidence="4" id="KW-1185">Reference proteome</keyword>
<proteinExistence type="predicted"/>
<dbReference type="PROSITE" id="PS50983">
    <property type="entry name" value="FE_B12_PBP"/>
    <property type="match status" value="1"/>
</dbReference>
<evidence type="ECO:0000313" key="3">
    <source>
        <dbReference type="EMBL" id="MET4756919.1"/>
    </source>
</evidence>
<feature type="signal peptide" evidence="1">
    <location>
        <begin position="1"/>
        <end position="22"/>
    </location>
</feature>
<evidence type="ECO:0000313" key="4">
    <source>
        <dbReference type="Proteomes" id="UP001549366"/>
    </source>
</evidence>
<feature type="domain" description="Fe/B12 periplasmic-binding" evidence="2">
    <location>
        <begin position="29"/>
        <end position="284"/>
    </location>
</feature>
<dbReference type="Pfam" id="PF01497">
    <property type="entry name" value="Peripla_BP_2"/>
    <property type="match status" value="1"/>
</dbReference>
<dbReference type="SUPFAM" id="SSF53807">
    <property type="entry name" value="Helical backbone' metal receptor"/>
    <property type="match status" value="1"/>
</dbReference>